<dbReference type="AlphaFoldDB" id="A0A2I1K1N1"/>
<comment type="caution">
    <text evidence="2">The sequence shown here is derived from an EMBL/GenBank/DDBJ whole genome shotgun (WGS) entry which is preliminary data.</text>
</comment>
<organism evidence="2 3">
    <name type="scientific">Falseniella ignava</name>
    <dbReference type="NCBI Taxonomy" id="137730"/>
    <lineage>
        <taxon>Bacteria</taxon>
        <taxon>Bacillati</taxon>
        <taxon>Bacillota</taxon>
        <taxon>Bacilli</taxon>
        <taxon>Lactobacillales</taxon>
        <taxon>Aerococcaceae</taxon>
        <taxon>Falseniella</taxon>
    </lineage>
</organism>
<reference evidence="2 3" key="1">
    <citation type="submission" date="2017-12" db="EMBL/GenBank/DDBJ databases">
        <title>Phylogenetic diversity of female urinary microbiome.</title>
        <authorList>
            <person name="Thomas-White K."/>
            <person name="Wolfe A.J."/>
        </authorList>
    </citation>
    <scope>NUCLEOTIDE SEQUENCE [LARGE SCALE GENOMIC DNA]</scope>
    <source>
        <strain evidence="2 3">UMB0898</strain>
    </source>
</reference>
<feature type="transmembrane region" description="Helical" evidence="1">
    <location>
        <begin position="12"/>
        <end position="30"/>
    </location>
</feature>
<feature type="transmembrane region" description="Helical" evidence="1">
    <location>
        <begin position="207"/>
        <end position="226"/>
    </location>
</feature>
<feature type="transmembrane region" description="Helical" evidence="1">
    <location>
        <begin position="77"/>
        <end position="100"/>
    </location>
</feature>
<dbReference type="EMBL" id="PKHE01000006">
    <property type="protein sequence ID" value="PKY89569.1"/>
    <property type="molecule type" value="Genomic_DNA"/>
</dbReference>
<feature type="transmembrane region" description="Helical" evidence="1">
    <location>
        <begin position="426"/>
        <end position="446"/>
    </location>
</feature>
<feature type="transmembrane region" description="Helical" evidence="1">
    <location>
        <begin position="329"/>
        <end position="354"/>
    </location>
</feature>
<evidence type="ECO:0000256" key="1">
    <source>
        <dbReference type="SAM" id="Phobius"/>
    </source>
</evidence>
<dbReference type="RefSeq" id="WP_101954067.1">
    <property type="nucleotide sequence ID" value="NZ_PKHE01000006.1"/>
</dbReference>
<keyword evidence="1" id="KW-0812">Transmembrane</keyword>
<sequence length="489" mass="52241">MLLSKLKEVSTAVIPLSIIVLILHFFFVPLSNHELVLFFTGAVLVLVGLAVFLLGVDVSINKMGQILGQGITKKNNLALLLAGGAIIGFTVSVAEPALTILGSQIDQMSNGLLNGTLVVIVVSLGVGFFLSIGMLRIAFRWDIALVMTICYGIVFLLSFIAEEAFFTFAFDSSGATTGAITVPFILAMSAGMAALGSGDDDQFNFGMVGIASVGPIVAMMVMGLFFDADLTQGEFEVVQEVVSGGISQIILQDASRSFFEVILGILPVLIIFILFNFFIERQSRQTIQDINVGLVYILIGLTMFLTGVSSGFMPVTQTLGANLYENYSAFWPIAIGFILGILAILAEPAIYVLIDQVEEITGGTISKKMVLITICLGVGLAIALTIVRIMIPGLRLWHILLPGFLISIALSWVIPKLFVGLAFDSGGVASGPMTGTFIFAFVQGIALSNPHADVIVDGFGMIAVVAMTPILFIEILGFIYHMATKRLED</sequence>
<dbReference type="InterPro" id="IPR011435">
    <property type="entry name" value="UmpAB"/>
</dbReference>
<accession>A0A2I1K1N1</accession>
<evidence type="ECO:0000313" key="3">
    <source>
        <dbReference type="Proteomes" id="UP000234384"/>
    </source>
</evidence>
<keyword evidence="1" id="KW-1133">Transmembrane helix</keyword>
<feature type="transmembrane region" description="Helical" evidence="1">
    <location>
        <begin position="112"/>
        <end position="131"/>
    </location>
</feature>
<feature type="transmembrane region" description="Helical" evidence="1">
    <location>
        <begin position="261"/>
        <end position="279"/>
    </location>
</feature>
<protein>
    <submittedName>
        <fullName evidence="2">DUF1538 domain-containing protein</fullName>
    </submittedName>
</protein>
<dbReference type="Pfam" id="PF07556">
    <property type="entry name" value="DUF1538"/>
    <property type="match status" value="2"/>
</dbReference>
<feature type="transmembrane region" description="Helical" evidence="1">
    <location>
        <begin position="143"/>
        <end position="161"/>
    </location>
</feature>
<gene>
    <name evidence="2" type="ORF">CYJ57_03340</name>
</gene>
<feature type="transmembrane region" description="Helical" evidence="1">
    <location>
        <begin position="397"/>
        <end position="414"/>
    </location>
</feature>
<feature type="transmembrane region" description="Helical" evidence="1">
    <location>
        <begin position="36"/>
        <end position="56"/>
    </location>
</feature>
<dbReference type="Proteomes" id="UP000234384">
    <property type="component" value="Unassembled WGS sequence"/>
</dbReference>
<dbReference type="OrthoDB" id="9805989at2"/>
<feature type="transmembrane region" description="Helical" evidence="1">
    <location>
        <begin position="291"/>
        <end position="309"/>
    </location>
</feature>
<keyword evidence="1" id="KW-0472">Membrane</keyword>
<proteinExistence type="predicted"/>
<evidence type="ECO:0000313" key="2">
    <source>
        <dbReference type="EMBL" id="PKY89569.1"/>
    </source>
</evidence>
<feature type="transmembrane region" description="Helical" evidence="1">
    <location>
        <begin position="370"/>
        <end position="391"/>
    </location>
</feature>
<feature type="transmembrane region" description="Helical" evidence="1">
    <location>
        <begin position="173"/>
        <end position="195"/>
    </location>
</feature>
<feature type="transmembrane region" description="Helical" evidence="1">
    <location>
        <begin position="458"/>
        <end position="480"/>
    </location>
</feature>
<name>A0A2I1K1N1_9LACT</name>